<gene>
    <name evidence="1" type="ORF">MKY91_12810</name>
</gene>
<comment type="caution">
    <text evidence="1">The sequence shown here is derived from an EMBL/GenBank/DDBJ whole genome shotgun (WGS) entry which is preliminary data.</text>
</comment>
<keyword evidence="2" id="KW-1185">Reference proteome</keyword>
<reference evidence="1 2" key="1">
    <citation type="submission" date="2024-03" db="EMBL/GenBank/DDBJ databases">
        <title>Bacilli Hybrid Assemblies.</title>
        <authorList>
            <person name="Kovac J."/>
        </authorList>
    </citation>
    <scope>NUCLEOTIDE SEQUENCE [LARGE SCALE GENOMIC DNA]</scope>
    <source>
        <strain evidence="1 2">FSL R7-0666</strain>
    </source>
</reference>
<accession>A0ABU9VMD6</accession>
<proteinExistence type="predicted"/>
<organism evidence="1 2">
    <name type="scientific">Alkalicoccobacillus gibsonii</name>
    <dbReference type="NCBI Taxonomy" id="79881"/>
    <lineage>
        <taxon>Bacteria</taxon>
        <taxon>Bacillati</taxon>
        <taxon>Bacillota</taxon>
        <taxon>Bacilli</taxon>
        <taxon>Bacillales</taxon>
        <taxon>Bacillaceae</taxon>
        <taxon>Alkalicoccobacillus</taxon>
    </lineage>
</organism>
<sequence>MKKYRVTKYDPANRDPYGIYIDQEEWTSYSDIGREQGKHGLLTEEEYLYVEQLYIEAIVRFMKIHSIESLRVTKLEKSYDVVERFDSLTTPEMKKLFTIVKNGDQLSISEIESFTKLILRELLWAQLELEDLMIVSFGFDYYMYLYSDEPVHSFKRRIESKGLYVEQMPDDVEEDE</sequence>
<protein>
    <submittedName>
        <fullName evidence="1">Uncharacterized protein</fullName>
    </submittedName>
</protein>
<dbReference type="RefSeq" id="WP_343130815.1">
    <property type="nucleotide sequence ID" value="NZ_JBCITK010000001.1"/>
</dbReference>
<dbReference type="Proteomes" id="UP001418796">
    <property type="component" value="Unassembled WGS sequence"/>
</dbReference>
<dbReference type="EMBL" id="JBCITK010000001">
    <property type="protein sequence ID" value="MEN0644036.1"/>
    <property type="molecule type" value="Genomic_DNA"/>
</dbReference>
<evidence type="ECO:0000313" key="1">
    <source>
        <dbReference type="EMBL" id="MEN0644036.1"/>
    </source>
</evidence>
<name>A0ABU9VMD6_9BACI</name>
<evidence type="ECO:0000313" key="2">
    <source>
        <dbReference type="Proteomes" id="UP001418796"/>
    </source>
</evidence>